<dbReference type="UniPathway" id="UPA00588">
    <property type="reaction ID" value="UER00649"/>
</dbReference>
<keyword evidence="5" id="KW-0963">Cytoplasm</keyword>
<sequence>MKIIFLGAQGSGKSTQAKMLSEKLGLPYIEMGQLLRDKSKDNDEEGGEIRQALEVGNLVPDTITIGLMKKRVSENDCKNGYVLDGYPRNYAQIEGLPTDIDKVFYIKVSDNEGIKRLIARGRHDDSLDVITRRLELYHKETEPLLTYFRQQGNLEEINGVRTQGEVQQDILSKLGNVTGKD</sequence>
<dbReference type="GO" id="GO:0005737">
    <property type="term" value="C:cytoplasm"/>
    <property type="evidence" value="ECO:0007669"/>
    <property type="project" value="UniProtKB-SubCell"/>
</dbReference>
<feature type="binding site" evidence="5">
    <location>
        <position position="161"/>
    </location>
    <ligand>
        <name>ATP</name>
        <dbReference type="ChEBI" id="CHEBI:30616"/>
    </ligand>
</feature>
<dbReference type="PRINTS" id="PR00094">
    <property type="entry name" value="ADENYLTKNASE"/>
</dbReference>
<dbReference type="PANTHER" id="PTHR23359">
    <property type="entry name" value="NUCLEOTIDE KINASE"/>
    <property type="match status" value="1"/>
</dbReference>
<dbReference type="InterPro" id="IPR027417">
    <property type="entry name" value="P-loop_NTPase"/>
</dbReference>
<comment type="similarity">
    <text evidence="5 6">Belongs to the adenylate kinase family.</text>
</comment>
<dbReference type="AlphaFoldDB" id="A0A1F5G3F7"/>
<dbReference type="STRING" id="1797711.A2870_00825"/>
<feature type="binding site" evidence="5">
    <location>
        <position position="92"/>
    </location>
    <ligand>
        <name>AMP</name>
        <dbReference type="ChEBI" id="CHEBI:456215"/>
    </ligand>
</feature>
<comment type="subcellular location">
    <subcellularLocation>
        <location evidence="5 7">Cytoplasm</location>
    </subcellularLocation>
</comment>
<comment type="function">
    <text evidence="5">Catalyzes the reversible transfer of the terminal phosphate group between ATP and AMP. Plays an important role in cellular energy homeostasis and in adenine nucleotide metabolism.</text>
</comment>
<dbReference type="InterPro" id="IPR033690">
    <property type="entry name" value="Adenylat_kinase_CS"/>
</dbReference>
<dbReference type="EMBL" id="MFAZ01000043">
    <property type="protein sequence ID" value="OGD86402.1"/>
    <property type="molecule type" value="Genomic_DNA"/>
</dbReference>
<gene>
    <name evidence="5" type="primary">adk</name>
    <name evidence="8" type="ORF">A2870_00825</name>
</gene>
<dbReference type="SUPFAM" id="SSF52540">
    <property type="entry name" value="P-loop containing nucleoside triphosphate hydrolases"/>
    <property type="match status" value="1"/>
</dbReference>
<dbReference type="Proteomes" id="UP000179102">
    <property type="component" value="Unassembled WGS sequence"/>
</dbReference>
<comment type="caution">
    <text evidence="8">The sequence shown here is derived from an EMBL/GenBank/DDBJ whole genome shotgun (WGS) entry which is preliminary data.</text>
</comment>
<keyword evidence="3 5" id="KW-0547">Nucleotide-binding</keyword>
<dbReference type="Gene3D" id="3.40.50.300">
    <property type="entry name" value="P-loop containing nucleotide triphosphate hydrolases"/>
    <property type="match status" value="1"/>
</dbReference>
<feature type="binding site" evidence="5">
    <location>
        <position position="36"/>
    </location>
    <ligand>
        <name>AMP</name>
        <dbReference type="ChEBI" id="CHEBI:456215"/>
    </ligand>
</feature>
<evidence type="ECO:0000256" key="5">
    <source>
        <dbReference type="HAMAP-Rule" id="MF_00235"/>
    </source>
</evidence>
<feature type="binding site" evidence="5">
    <location>
        <position position="120"/>
    </location>
    <ligand>
        <name>ATP</name>
        <dbReference type="ChEBI" id="CHEBI:30616"/>
    </ligand>
</feature>
<comment type="caution">
    <text evidence="5">Lacks conserved residue(s) required for the propagation of feature annotation.</text>
</comment>
<feature type="binding site" evidence="5">
    <location>
        <begin position="57"/>
        <end position="59"/>
    </location>
    <ligand>
        <name>AMP</name>
        <dbReference type="ChEBI" id="CHEBI:456215"/>
    </ligand>
</feature>
<dbReference type="PROSITE" id="PS00113">
    <property type="entry name" value="ADENYLATE_KINASE"/>
    <property type="match status" value="1"/>
</dbReference>
<dbReference type="GO" id="GO:0004017">
    <property type="term" value="F:AMP kinase activity"/>
    <property type="evidence" value="ECO:0007669"/>
    <property type="project" value="UniProtKB-UniRule"/>
</dbReference>
<evidence type="ECO:0000256" key="6">
    <source>
        <dbReference type="RuleBase" id="RU003330"/>
    </source>
</evidence>
<dbReference type="HAMAP" id="MF_00235">
    <property type="entry name" value="Adenylate_kinase_Adk"/>
    <property type="match status" value="1"/>
</dbReference>
<feature type="binding site" evidence="5">
    <location>
        <begin position="10"/>
        <end position="15"/>
    </location>
    <ligand>
        <name>ATP</name>
        <dbReference type="ChEBI" id="CHEBI:30616"/>
    </ligand>
</feature>
<dbReference type="CDD" id="cd01428">
    <property type="entry name" value="ADK"/>
    <property type="match status" value="1"/>
</dbReference>
<keyword evidence="5 7" id="KW-0067">ATP-binding</keyword>
<evidence type="ECO:0000256" key="2">
    <source>
        <dbReference type="ARBA" id="ARBA00022727"/>
    </source>
</evidence>
<keyword evidence="4 5" id="KW-0418">Kinase</keyword>
<dbReference type="GO" id="GO:0044209">
    <property type="term" value="P:AMP salvage"/>
    <property type="evidence" value="ECO:0007669"/>
    <property type="project" value="UniProtKB-UniRule"/>
</dbReference>
<evidence type="ECO:0000256" key="1">
    <source>
        <dbReference type="ARBA" id="ARBA00022679"/>
    </source>
</evidence>
<comment type="catalytic activity">
    <reaction evidence="5 7">
        <text>AMP + ATP = 2 ADP</text>
        <dbReference type="Rhea" id="RHEA:12973"/>
        <dbReference type="ChEBI" id="CHEBI:30616"/>
        <dbReference type="ChEBI" id="CHEBI:456215"/>
        <dbReference type="ChEBI" id="CHEBI:456216"/>
        <dbReference type="EC" id="2.7.4.3"/>
    </reaction>
</comment>
<feature type="binding site" evidence="5">
    <location>
        <position position="122"/>
    </location>
    <ligand>
        <name>AMP</name>
        <dbReference type="ChEBI" id="CHEBI:456215"/>
    </ligand>
</feature>
<keyword evidence="1 5" id="KW-0808">Transferase</keyword>
<comment type="domain">
    <text evidence="5">Consists of three domains, a large central CORE domain and two small peripheral domains, NMPbind and LID, which undergo movements during catalysis. The LID domain closes over the site of phosphoryl transfer upon ATP binding. Assembling and dissambling the active center during each catalytic cycle provides an effective means to prevent ATP hydrolysis.</text>
</comment>
<dbReference type="InterPro" id="IPR000850">
    <property type="entry name" value="Adenylat/UMP-CMP_kin"/>
</dbReference>
<proteinExistence type="inferred from homology"/>
<feature type="binding site" evidence="5">
    <location>
        <position position="133"/>
    </location>
    <ligand>
        <name>AMP</name>
        <dbReference type="ChEBI" id="CHEBI:456215"/>
    </ligand>
</feature>
<comment type="subunit">
    <text evidence="5 7">Monomer.</text>
</comment>
<evidence type="ECO:0000256" key="3">
    <source>
        <dbReference type="ARBA" id="ARBA00022741"/>
    </source>
</evidence>
<feature type="region of interest" description="NMP" evidence="5">
    <location>
        <begin position="30"/>
        <end position="59"/>
    </location>
</feature>
<accession>A0A1F5G3F7</accession>
<dbReference type="EC" id="2.7.4.3" evidence="5 7"/>
<dbReference type="Pfam" id="PF00406">
    <property type="entry name" value="ADK"/>
    <property type="match status" value="1"/>
</dbReference>
<protein>
    <recommendedName>
        <fullName evidence="5 7">Adenylate kinase</fullName>
        <shortName evidence="5">AK</shortName>
        <ecNumber evidence="5 7">2.7.4.3</ecNumber>
    </recommendedName>
    <alternativeName>
        <fullName evidence="5">ATP-AMP transphosphorylase</fullName>
    </alternativeName>
    <alternativeName>
        <fullName evidence="5">ATP:AMP phosphotransferase</fullName>
    </alternativeName>
    <alternativeName>
        <fullName evidence="5">Adenylate monophosphate kinase</fullName>
    </alternativeName>
</protein>
<keyword evidence="2 5" id="KW-0545">Nucleotide biosynthesis</keyword>
<reference evidence="8 9" key="1">
    <citation type="journal article" date="2016" name="Nat. Commun.">
        <title>Thousands of microbial genomes shed light on interconnected biogeochemical processes in an aquifer system.</title>
        <authorList>
            <person name="Anantharaman K."/>
            <person name="Brown C.T."/>
            <person name="Hug L.A."/>
            <person name="Sharon I."/>
            <person name="Castelle C.J."/>
            <person name="Probst A.J."/>
            <person name="Thomas B.C."/>
            <person name="Singh A."/>
            <person name="Wilkins M.J."/>
            <person name="Karaoz U."/>
            <person name="Brodie E.L."/>
            <person name="Williams K.H."/>
            <person name="Hubbard S.S."/>
            <person name="Banfield J.F."/>
        </authorList>
    </citation>
    <scope>NUCLEOTIDE SEQUENCE [LARGE SCALE GENOMIC DNA]</scope>
</reference>
<comment type="pathway">
    <text evidence="5">Purine metabolism; AMP biosynthesis via salvage pathway; AMP from ADP: step 1/1.</text>
</comment>
<evidence type="ECO:0000256" key="7">
    <source>
        <dbReference type="RuleBase" id="RU003331"/>
    </source>
</evidence>
<organism evidence="8 9">
    <name type="scientific">Candidatus Curtissbacteria bacterium RIFCSPHIGHO2_01_FULL_41_11</name>
    <dbReference type="NCBI Taxonomy" id="1797711"/>
    <lineage>
        <taxon>Bacteria</taxon>
        <taxon>Candidatus Curtissiibacteriota</taxon>
    </lineage>
</organism>
<name>A0A1F5G3F7_9BACT</name>
<evidence type="ECO:0000256" key="4">
    <source>
        <dbReference type="ARBA" id="ARBA00022777"/>
    </source>
</evidence>
<evidence type="ECO:0000313" key="9">
    <source>
        <dbReference type="Proteomes" id="UP000179102"/>
    </source>
</evidence>
<evidence type="ECO:0000313" key="8">
    <source>
        <dbReference type="EMBL" id="OGD86402.1"/>
    </source>
</evidence>
<feature type="binding site" evidence="5">
    <location>
        <begin position="85"/>
        <end position="88"/>
    </location>
    <ligand>
        <name>AMP</name>
        <dbReference type="ChEBI" id="CHEBI:456215"/>
    </ligand>
</feature>
<dbReference type="GO" id="GO:0005524">
    <property type="term" value="F:ATP binding"/>
    <property type="evidence" value="ECO:0007669"/>
    <property type="project" value="UniProtKB-UniRule"/>
</dbReference>